<dbReference type="GO" id="GO:0005886">
    <property type="term" value="C:plasma membrane"/>
    <property type="evidence" value="ECO:0007669"/>
    <property type="project" value="TreeGrafter"/>
</dbReference>
<dbReference type="OrthoDB" id="8941225at2759"/>
<protein>
    <submittedName>
        <fullName evidence="1">T-cell immunomodulatory protein</fullName>
    </submittedName>
</protein>
<sequence length="253" mass="28635">MLAVSFCVPLVSRLKSLGSYFTDGHIVILVPRGWTRLTLLIPLRSLSRRREDGNFTREEVMPSEPPAKIVGQSSFVDFDGDGYQDHLLPVCMDDTCQHSAIFMAKLGSKEQSQESGFLSERPSLFYLISSAFSTNLCSSFRPVGTTQTFTDVFQWVPVLLDFQQRETIWSFDLLKLTTPLVLHFGDYNLDGFPDALVVLHNTSGRRRQQSLFTVTTSNSSWGLPNPSKANWHTKPPQHVLGLPEVERRKEIRI</sequence>
<accession>A0A4Z2HRI7</accession>
<keyword evidence="2" id="KW-1185">Reference proteome</keyword>
<dbReference type="PANTHER" id="PTHR13412">
    <property type="entry name" value="T-CELL IMMUNOMODULATORY PROTEIN HOMOLOG"/>
    <property type="match status" value="1"/>
</dbReference>
<reference evidence="1 2" key="1">
    <citation type="submission" date="2019-03" db="EMBL/GenBank/DDBJ databases">
        <title>First draft genome of Liparis tanakae, snailfish: a comprehensive survey of snailfish specific genes.</title>
        <authorList>
            <person name="Kim W."/>
            <person name="Song I."/>
            <person name="Jeong J.-H."/>
            <person name="Kim D."/>
            <person name="Kim S."/>
            <person name="Ryu S."/>
            <person name="Song J.Y."/>
            <person name="Lee S.K."/>
        </authorList>
    </citation>
    <scope>NUCLEOTIDE SEQUENCE [LARGE SCALE GENOMIC DNA]</scope>
    <source>
        <tissue evidence="1">Muscle</tissue>
    </source>
</reference>
<evidence type="ECO:0000313" key="2">
    <source>
        <dbReference type="Proteomes" id="UP000314294"/>
    </source>
</evidence>
<dbReference type="Proteomes" id="UP000314294">
    <property type="component" value="Unassembled WGS sequence"/>
</dbReference>
<dbReference type="SUPFAM" id="SSF69318">
    <property type="entry name" value="Integrin alpha N-terminal domain"/>
    <property type="match status" value="1"/>
</dbReference>
<gene>
    <name evidence="1" type="primary">ITFG1_2</name>
    <name evidence="1" type="ORF">EYF80_021411</name>
</gene>
<organism evidence="1 2">
    <name type="scientific">Liparis tanakae</name>
    <name type="common">Tanaka's snailfish</name>
    <dbReference type="NCBI Taxonomy" id="230148"/>
    <lineage>
        <taxon>Eukaryota</taxon>
        <taxon>Metazoa</taxon>
        <taxon>Chordata</taxon>
        <taxon>Craniata</taxon>
        <taxon>Vertebrata</taxon>
        <taxon>Euteleostomi</taxon>
        <taxon>Actinopterygii</taxon>
        <taxon>Neopterygii</taxon>
        <taxon>Teleostei</taxon>
        <taxon>Neoteleostei</taxon>
        <taxon>Acanthomorphata</taxon>
        <taxon>Eupercaria</taxon>
        <taxon>Perciformes</taxon>
        <taxon>Cottioidei</taxon>
        <taxon>Cottales</taxon>
        <taxon>Liparidae</taxon>
        <taxon>Liparis</taxon>
    </lineage>
</organism>
<dbReference type="EMBL" id="SRLO01000191">
    <property type="protein sequence ID" value="TNN68358.1"/>
    <property type="molecule type" value="Genomic_DNA"/>
</dbReference>
<evidence type="ECO:0000313" key="1">
    <source>
        <dbReference type="EMBL" id="TNN68358.1"/>
    </source>
</evidence>
<dbReference type="InterPro" id="IPR024881">
    <property type="entry name" value="Tip"/>
</dbReference>
<dbReference type="PANTHER" id="PTHR13412:SF0">
    <property type="entry name" value="T-CELL IMMUNOMODULATORY PROTEIN"/>
    <property type="match status" value="1"/>
</dbReference>
<name>A0A4Z2HRI7_9TELE</name>
<proteinExistence type="predicted"/>
<dbReference type="InterPro" id="IPR028994">
    <property type="entry name" value="Integrin_alpha_N"/>
</dbReference>
<dbReference type="AlphaFoldDB" id="A0A4Z2HRI7"/>
<comment type="caution">
    <text evidence="1">The sequence shown here is derived from an EMBL/GenBank/DDBJ whole genome shotgun (WGS) entry which is preliminary data.</text>
</comment>